<keyword evidence="3" id="KW-1185">Reference proteome</keyword>
<dbReference type="Proteomes" id="UP001165079">
    <property type="component" value="Unassembled WGS sequence"/>
</dbReference>
<evidence type="ECO:0000313" key="3">
    <source>
        <dbReference type="Proteomes" id="UP001165079"/>
    </source>
</evidence>
<protein>
    <submittedName>
        <fullName evidence="2">Uncharacterized protein</fullName>
    </submittedName>
</protein>
<proteinExistence type="predicted"/>
<dbReference type="EMBL" id="BSTX01000008">
    <property type="protein sequence ID" value="GLZ81916.1"/>
    <property type="molecule type" value="Genomic_DNA"/>
</dbReference>
<sequence>METLVVIVTAEGWDLGVFAAALGASHQVAPASPGSGRHLVVSRPESSARAYVVLMDREGDGLFEDWPEALIPEEPFAAFAIDYRVPALAESIARAILSGTTGLVDTNFGDVLTGEEFLARTGRAGPRRVWWTWPTPEPMPSAGAPASVPRDLGGEIGGPGP</sequence>
<gene>
    <name evidence="2" type="ORF">Afil01_67230</name>
</gene>
<reference evidence="2" key="1">
    <citation type="submission" date="2023-03" db="EMBL/GenBank/DDBJ databases">
        <title>Actinorhabdospora filicis NBRC 111898.</title>
        <authorList>
            <person name="Ichikawa N."/>
            <person name="Sato H."/>
            <person name="Tonouchi N."/>
        </authorList>
    </citation>
    <scope>NUCLEOTIDE SEQUENCE</scope>
    <source>
        <strain evidence="2">NBRC 111898</strain>
    </source>
</reference>
<organism evidence="2 3">
    <name type="scientific">Actinorhabdospora filicis</name>
    <dbReference type="NCBI Taxonomy" id="1785913"/>
    <lineage>
        <taxon>Bacteria</taxon>
        <taxon>Bacillati</taxon>
        <taxon>Actinomycetota</taxon>
        <taxon>Actinomycetes</taxon>
        <taxon>Micromonosporales</taxon>
        <taxon>Micromonosporaceae</taxon>
        <taxon>Actinorhabdospora</taxon>
    </lineage>
</organism>
<name>A0A9W6SSY4_9ACTN</name>
<dbReference type="AlphaFoldDB" id="A0A9W6SSY4"/>
<dbReference type="RefSeq" id="WP_285667486.1">
    <property type="nucleotide sequence ID" value="NZ_BSTX01000008.1"/>
</dbReference>
<evidence type="ECO:0000313" key="2">
    <source>
        <dbReference type="EMBL" id="GLZ81916.1"/>
    </source>
</evidence>
<accession>A0A9W6SSY4</accession>
<comment type="caution">
    <text evidence="2">The sequence shown here is derived from an EMBL/GenBank/DDBJ whole genome shotgun (WGS) entry which is preliminary data.</text>
</comment>
<evidence type="ECO:0000256" key="1">
    <source>
        <dbReference type="SAM" id="MobiDB-lite"/>
    </source>
</evidence>
<feature type="region of interest" description="Disordered" evidence="1">
    <location>
        <begin position="133"/>
        <end position="161"/>
    </location>
</feature>